<comment type="caution">
    <text evidence="3">The sequence shown here is derived from an EMBL/GenBank/DDBJ whole genome shotgun (WGS) entry which is preliminary data.</text>
</comment>
<evidence type="ECO:0000313" key="4">
    <source>
        <dbReference type="Proteomes" id="UP001597460"/>
    </source>
</evidence>
<dbReference type="Gene3D" id="3.40.50.620">
    <property type="entry name" value="HUPs"/>
    <property type="match status" value="1"/>
</dbReference>
<dbReference type="InterPro" id="IPR036134">
    <property type="entry name" value="Crypto/Photolyase_FAD-like_sf"/>
</dbReference>
<dbReference type="Gene3D" id="1.25.40.80">
    <property type="match status" value="1"/>
</dbReference>
<gene>
    <name evidence="3" type="ORF">ACFSVN_05645</name>
</gene>
<accession>A0ABW5JGP8</accession>
<proteinExistence type="predicted"/>
<dbReference type="Proteomes" id="UP001597460">
    <property type="component" value="Unassembled WGS sequence"/>
</dbReference>
<dbReference type="InterPro" id="IPR036155">
    <property type="entry name" value="Crypto/Photolyase_N_sf"/>
</dbReference>
<evidence type="ECO:0000256" key="1">
    <source>
        <dbReference type="ARBA" id="ARBA00001932"/>
    </source>
</evidence>
<dbReference type="PANTHER" id="PTHR10211">
    <property type="entry name" value="DEOXYRIBODIPYRIMIDINE PHOTOLYASE"/>
    <property type="match status" value="1"/>
</dbReference>
<keyword evidence="4" id="KW-1185">Reference proteome</keyword>
<dbReference type="RefSeq" id="WP_390299838.1">
    <property type="nucleotide sequence ID" value="NZ_JBHULI010000022.1"/>
</dbReference>
<organism evidence="3 4">
    <name type="scientific">Gracilimonas halophila</name>
    <dbReference type="NCBI Taxonomy" id="1834464"/>
    <lineage>
        <taxon>Bacteria</taxon>
        <taxon>Pseudomonadati</taxon>
        <taxon>Balneolota</taxon>
        <taxon>Balneolia</taxon>
        <taxon>Balneolales</taxon>
        <taxon>Balneolaceae</taxon>
        <taxon>Gracilimonas</taxon>
    </lineage>
</organism>
<evidence type="ECO:0000259" key="2">
    <source>
        <dbReference type="PROSITE" id="PS51645"/>
    </source>
</evidence>
<dbReference type="InterPro" id="IPR014729">
    <property type="entry name" value="Rossmann-like_a/b/a_fold"/>
</dbReference>
<protein>
    <recommendedName>
        <fullName evidence="2">Photolyase/cryptochrome alpha/beta domain-containing protein</fullName>
    </recommendedName>
</protein>
<dbReference type="PROSITE" id="PS51645">
    <property type="entry name" value="PHR_CRY_ALPHA_BETA"/>
    <property type="match status" value="1"/>
</dbReference>
<dbReference type="EMBL" id="JBHULI010000022">
    <property type="protein sequence ID" value="MFD2531921.1"/>
    <property type="molecule type" value="Genomic_DNA"/>
</dbReference>
<dbReference type="SUPFAM" id="SSF52425">
    <property type="entry name" value="Cryptochrome/photolyase, N-terminal domain"/>
    <property type="match status" value="1"/>
</dbReference>
<evidence type="ECO:0000313" key="3">
    <source>
        <dbReference type="EMBL" id="MFD2531921.1"/>
    </source>
</evidence>
<reference evidence="4" key="1">
    <citation type="journal article" date="2019" name="Int. J. Syst. Evol. Microbiol.">
        <title>The Global Catalogue of Microorganisms (GCM) 10K type strain sequencing project: providing services to taxonomists for standard genome sequencing and annotation.</title>
        <authorList>
            <consortium name="The Broad Institute Genomics Platform"/>
            <consortium name="The Broad Institute Genome Sequencing Center for Infectious Disease"/>
            <person name="Wu L."/>
            <person name="Ma J."/>
        </authorList>
    </citation>
    <scope>NUCLEOTIDE SEQUENCE [LARGE SCALE GENOMIC DNA]</scope>
    <source>
        <strain evidence="4">KCTC 52042</strain>
    </source>
</reference>
<dbReference type="SUPFAM" id="SSF48173">
    <property type="entry name" value="Cryptochrome/photolyase FAD-binding domain"/>
    <property type="match status" value="1"/>
</dbReference>
<dbReference type="InterPro" id="IPR006050">
    <property type="entry name" value="DNA_photolyase_N"/>
</dbReference>
<dbReference type="Gene3D" id="1.10.579.10">
    <property type="entry name" value="DNA Cyclobutane Dipyrimidine Photolyase, subunit A, domain 3"/>
    <property type="match status" value="1"/>
</dbReference>
<comment type="cofactor">
    <cofactor evidence="1">
        <name>(6R)-5,10-methylene-5,6,7,8-tetrahydrofolate</name>
        <dbReference type="ChEBI" id="CHEBI:15636"/>
    </cofactor>
</comment>
<sequence length="492" mass="57949">MKNINSYRKFKRNDKEVNPDGEYILYWMQINRRLQYNYALEYAVALANKYDKPLLIYESVMVNYPWASDRFHAFLLEGMKEHLHELKDTDVNHYCYAEQEAGTVEQSFYDLAENAVAVVADEYPVYIIRENNEIMADEIDVLYISVDSNGIIPLGITDKDPYSAYLFRKVMQKHFLEAYTHPPKKDPIDDLENHKKTKLPDGFEEKYPRADKILEDIPGFISELDIDHEIGITEKKGTRQYALGKLGDFIAHGLSRYDEERNDPDADAASGLSPWLHFGLISEYEIVKAVLDHQPKGWDLDDITPNNGKNSGFFNGDPNVESFLDEVITWREVGFHFAHHRPDYDQFESLPDWVLKTLSKHQDDEREWVYELEEFAQSKTHDEIWNAAQTQLRQTGIMQNYLRMLWGKKIIEWTKDYRTALDYMIELNNRYALDGRDPNSYSGIFWCFGRFDRAWQERPIYGKLRYMTSDSTRKKLKLDRYLDKYGSQKSLL</sequence>
<dbReference type="InterPro" id="IPR052219">
    <property type="entry name" value="Photolyase_Class-2"/>
</dbReference>
<feature type="domain" description="Photolyase/cryptochrome alpha/beta" evidence="2">
    <location>
        <begin position="22"/>
        <end position="154"/>
    </location>
</feature>
<name>A0ABW5JGP8_9BACT</name>
<dbReference type="PANTHER" id="PTHR10211:SF0">
    <property type="entry name" value="DEOXYRIBODIPYRIMIDINE PHOTO-LYASE"/>
    <property type="match status" value="1"/>
</dbReference>